<dbReference type="EMBL" id="BDSP01000123">
    <property type="protein sequence ID" value="GAX17812.1"/>
    <property type="molecule type" value="Genomic_DNA"/>
</dbReference>
<dbReference type="OrthoDB" id="411021at2759"/>
<protein>
    <submittedName>
        <fullName evidence="3">Uncharacterized protein</fullName>
    </submittedName>
</protein>
<accession>A0A1Z5JVF4</accession>
<organism evidence="3 4">
    <name type="scientific">Fistulifera solaris</name>
    <name type="common">Oleaginous diatom</name>
    <dbReference type="NCBI Taxonomy" id="1519565"/>
    <lineage>
        <taxon>Eukaryota</taxon>
        <taxon>Sar</taxon>
        <taxon>Stramenopiles</taxon>
        <taxon>Ochrophyta</taxon>
        <taxon>Bacillariophyta</taxon>
        <taxon>Bacillariophyceae</taxon>
        <taxon>Bacillariophycidae</taxon>
        <taxon>Naviculales</taxon>
        <taxon>Naviculaceae</taxon>
        <taxon>Fistulifera</taxon>
    </lineage>
</organism>
<dbReference type="InterPro" id="IPR010869">
    <property type="entry name" value="DUF1501"/>
</dbReference>
<feature type="transmembrane region" description="Helical" evidence="2">
    <location>
        <begin position="61"/>
        <end position="81"/>
    </location>
</feature>
<gene>
    <name evidence="3" type="ORF">FisN_18Hh012</name>
</gene>
<dbReference type="PANTHER" id="PTHR43737">
    <property type="entry name" value="BLL7424 PROTEIN"/>
    <property type="match status" value="1"/>
</dbReference>
<dbReference type="Pfam" id="PF08811">
    <property type="entry name" value="DUF1800"/>
    <property type="match status" value="2"/>
</dbReference>
<comment type="caution">
    <text evidence="3">The sequence shown here is derived from an EMBL/GenBank/DDBJ whole genome shotgun (WGS) entry which is preliminary data.</text>
</comment>
<feature type="compositionally biased region" description="Basic and acidic residues" evidence="1">
    <location>
        <begin position="1750"/>
        <end position="1763"/>
    </location>
</feature>
<dbReference type="Proteomes" id="UP000198406">
    <property type="component" value="Unassembled WGS sequence"/>
</dbReference>
<evidence type="ECO:0000256" key="1">
    <source>
        <dbReference type="SAM" id="MobiDB-lite"/>
    </source>
</evidence>
<evidence type="ECO:0000256" key="2">
    <source>
        <dbReference type="SAM" id="Phobius"/>
    </source>
</evidence>
<proteinExistence type="predicted"/>
<dbReference type="InParanoid" id="A0A1Z5JVF4"/>
<evidence type="ECO:0000313" key="4">
    <source>
        <dbReference type="Proteomes" id="UP000198406"/>
    </source>
</evidence>
<sequence length="2051" mass="228472">MYCTWYSMKDTTSNTWHTALFRVRIRLHLNSKATRLVHKNWFLGSVAILIHKRNHHKAPSFSVMTLKQVFVIFWFIFIHGVDARRTPIRDFLRRISGGAFTCRLGSTFSLTTYREATDMKLVNTKTSPSEVCVLWRITTSGVRIPVGRSYDGNNWEAHSGPYATQKFTCSGTTCTTNLPAKSDTERYELVSYQRRALTKDETAARFLEQTTFGPRRDEIRAFPDATTQTFIQWILNQSNLPITSHRAEYRKRLNHRFPASGNTRVGRVTHPCEAGTRYRRAAFTDKDRDAMVEIKTLSSTQKALLINGNLRTVINANQLYANAVQTSQQLTDGKYLICDVVEAWIGGQLPLQHNGVCGNLFAGSNEIGNPAIALDASSALTATIVDLSNKVKVVDSQYHDVEQSLLVTTPLSQCTQVSQESHVFGFYNGKYWLHDPRLVIEDNTVENPNAEVCTSAPPTFLNEASCVLAETTPCVTTIDLSELPTTVDLTMSTLQQVYEETGKLMYAVSGLRGPWEPPCKAETFSRWVVVAEDCTDTTIKDATRSFLQSLMTRAKEKQSNPNILDIFVPFAGCDATDVSKSGYKISANGKCYRNVHPNHWQVFDFTRWADEHPGGATAIRQFALSGTFMLNFPDWHTMDRWTTNMKQFTNIGRFGDTVTNHPAFKVPQSAPIEGGLALVCGSPFEVANNASLAGSLLEGAFDVITTDNHTTPESTLMEQNLMIWMDVALSSKDQLRQRIAWALSQILVISPSSIEAWYTNELFLTYYDIFVRHAFGNYRDILKEVSYSPAMAEMLSYLWSASTNIIFQWTQLLQFPDENFAREVLQLFSVGVNQLNQDGTPLLDQNNLPMLTYTNDDIMEYARMWTGFKQQPRRNNVEEFPSPWTGSLVDPLMIDIELRDSLPKMGLNRAYVGDGYPLCVDLPSQHFLKRGATYKLLGPKPKPRLLSDPESWTDSATAKRISLDQSSNLYKALCKLSGGVCSYPAVVVLQSNIACTGVECDIDEPRIVKVGGMYYEYSRFPCVEQSFYSNPTMMTNQWGWSYCADRREAVGSLVCCPNDYGDADIRFVKFDGEKLKFDRAAARCAANGMKLCDSPWWDCNDCNEQLGYWTSHSCSLAVKIHRDGKVGIVHDVADKEKIYRSIHYNVDKETKTSFRVDWQGPLDSFLSSYNTQCASLGCKIDPLENLCICPVAAVTNSAVFSSAPTVNQVLRQLPIGSFAPDILAGTYSARDLGNGVVMHSTDGLFSAKSIFRVTDSNGVTHFRKNVKSTVTVGSGGLSFRNPPHFISLAFPELRDAVYETDAGLDHYFYHPNVAPFLASRMLQRFGQSNPSPRMIATAANAFRTGVYSVGGINLGSKKYGDMFAMMAAILLDRESRAPILDADPVFGSLQEPFLRYVRTMRSLEFTPSPDSPFVRFQAYLPNELGQQPHSQPNVFSYFKPEFTPAGPVGNAGLYCPECQLADGPKAMTLMNALNSLLKYGLSPDYGGFGYGRDLEPVKGDYSNSFGHLALQLSDSMTASQVVDELALLLTAGRLSAQKRTMMVNVFNSLVSRAQGIITVEQMMLTTPEFHTNGLSQNGGGAVPPPPTPSLNTRPYKAVIYVMLSGGLDSFNMFVPQTCTGKNTDGVTVNQQYMTERGELAIPLGERSLQITATGQPCSTFAIHKDLPLFRTLYNAGDLTFFANTGVLNEVSGIDKVNYMVKTRVQLFAHNWMQQESKTMDPKAAKYGTGVLGRLGSALKDKGFTPGSVSFDRESISNEPERSKTPRPIVVSPYGVSEFDIKPREEKFDLTSYAKQLNGKPSAGDSLFGQTWSSRFIDGMNEAQFFQDKIEQAPLGGHWGWDMGHIGYQFRMLSKLVKSRGVRGVDRDVFYTEFGGWDHHDNQVYGLQSGFQELNKSLNLLITELKLQNVWNDVTIVLASEFGRTLTPNSGGGSDHGWGGHYAIMGGDVKGGKVLGLYPNDLTEKGPLNVGRGRFIPTTSWDAVWNGIAQWMGVTTEAELDYCLPNRKATSGVNGFTNLFSRSDLFQSVARNRRLRERKTADEESEELQTES</sequence>
<keyword evidence="2" id="KW-0472">Membrane</keyword>
<keyword evidence="2" id="KW-0812">Transmembrane</keyword>
<dbReference type="Pfam" id="PF07394">
    <property type="entry name" value="DUF1501"/>
    <property type="match status" value="1"/>
</dbReference>
<keyword evidence="4" id="KW-1185">Reference proteome</keyword>
<evidence type="ECO:0000313" key="3">
    <source>
        <dbReference type="EMBL" id="GAX17812.1"/>
    </source>
</evidence>
<feature type="region of interest" description="Disordered" evidence="1">
    <location>
        <begin position="1749"/>
        <end position="1768"/>
    </location>
</feature>
<keyword evidence="2" id="KW-1133">Transmembrane helix</keyword>
<name>A0A1Z5JVF4_FISSO</name>
<reference evidence="3 4" key="1">
    <citation type="journal article" date="2015" name="Plant Cell">
        <title>Oil accumulation by the oleaginous diatom Fistulifera solaris as revealed by the genome and transcriptome.</title>
        <authorList>
            <person name="Tanaka T."/>
            <person name="Maeda Y."/>
            <person name="Veluchamy A."/>
            <person name="Tanaka M."/>
            <person name="Abida H."/>
            <person name="Marechal E."/>
            <person name="Bowler C."/>
            <person name="Muto M."/>
            <person name="Sunaga Y."/>
            <person name="Tanaka M."/>
            <person name="Yoshino T."/>
            <person name="Taniguchi T."/>
            <person name="Fukuda Y."/>
            <person name="Nemoto M."/>
            <person name="Matsumoto M."/>
            <person name="Wong P.S."/>
            <person name="Aburatani S."/>
            <person name="Fujibuchi W."/>
        </authorList>
    </citation>
    <scope>NUCLEOTIDE SEQUENCE [LARGE SCALE GENOMIC DNA]</scope>
    <source>
        <strain evidence="3 4">JPCC DA0580</strain>
    </source>
</reference>
<dbReference type="PANTHER" id="PTHR43737:SF1">
    <property type="entry name" value="DUF1501 DOMAIN-CONTAINING PROTEIN"/>
    <property type="match status" value="1"/>
</dbReference>
<dbReference type="InterPro" id="IPR014917">
    <property type="entry name" value="DUF1800"/>
</dbReference>